<evidence type="ECO:0000256" key="1">
    <source>
        <dbReference type="SAM" id="MobiDB-lite"/>
    </source>
</evidence>
<sequence length="289" mass="31773">MLRELALPTPSKQTTPAVKMLRAMVSTRGSTREVVKAGPDPLPTHGHPPPIDPRLTAPLPMIHGADLTLSHLTHDPATFIPFYGGRHSRIKPENDPSLDPAQGFLHPSHPIYKFGGPVYRVQHPMLGLMDTMLCNTDVCAVCNHRVPLEFVPKVEESPSKGLPFVHSWRDCREVEEDGTLQYWQTSRVAMFVEEFPKEMRVAKVRFVMMGMAGPRDAVVCVPESCKECKGLIGMERVESEDGSLIVWKKKEAGKENVVGEQSGAAGQKDGGAGKKKVGLMGPPPRPHPK</sequence>
<gene>
    <name evidence="2" type="ORF">PRZ48_008811</name>
</gene>
<feature type="region of interest" description="Disordered" evidence="1">
    <location>
        <begin position="28"/>
        <end position="48"/>
    </location>
</feature>
<dbReference type="Proteomes" id="UP001305779">
    <property type="component" value="Unassembled WGS sequence"/>
</dbReference>
<accession>A0ABR0EGM8</accession>
<proteinExistence type="predicted"/>
<reference evidence="2 3" key="1">
    <citation type="journal article" date="2023" name="G3 (Bethesda)">
        <title>A chromosome-level genome assembly of Zasmidium syzygii isolated from banana leaves.</title>
        <authorList>
            <person name="van Westerhoven A.C."/>
            <person name="Mehrabi R."/>
            <person name="Talebi R."/>
            <person name="Steentjes M.B.F."/>
            <person name="Corcolon B."/>
            <person name="Chong P.A."/>
            <person name="Kema G.H.J."/>
            <person name="Seidl M.F."/>
        </authorList>
    </citation>
    <scope>NUCLEOTIDE SEQUENCE [LARGE SCALE GENOMIC DNA]</scope>
    <source>
        <strain evidence="2 3">P124</strain>
    </source>
</reference>
<comment type="caution">
    <text evidence="2">The sequence shown here is derived from an EMBL/GenBank/DDBJ whole genome shotgun (WGS) entry which is preliminary data.</text>
</comment>
<dbReference type="EMBL" id="JAXOVC010000006">
    <property type="protein sequence ID" value="KAK4500622.1"/>
    <property type="molecule type" value="Genomic_DNA"/>
</dbReference>
<organism evidence="2 3">
    <name type="scientific">Zasmidium cellare</name>
    <name type="common">Wine cellar mold</name>
    <name type="synonym">Racodium cellare</name>
    <dbReference type="NCBI Taxonomy" id="395010"/>
    <lineage>
        <taxon>Eukaryota</taxon>
        <taxon>Fungi</taxon>
        <taxon>Dikarya</taxon>
        <taxon>Ascomycota</taxon>
        <taxon>Pezizomycotina</taxon>
        <taxon>Dothideomycetes</taxon>
        <taxon>Dothideomycetidae</taxon>
        <taxon>Mycosphaerellales</taxon>
        <taxon>Mycosphaerellaceae</taxon>
        <taxon>Zasmidium</taxon>
    </lineage>
</organism>
<keyword evidence="3" id="KW-1185">Reference proteome</keyword>
<name>A0ABR0EGM8_ZASCE</name>
<evidence type="ECO:0000313" key="2">
    <source>
        <dbReference type="EMBL" id="KAK4500622.1"/>
    </source>
</evidence>
<feature type="region of interest" description="Disordered" evidence="1">
    <location>
        <begin position="255"/>
        <end position="289"/>
    </location>
</feature>
<evidence type="ECO:0000313" key="3">
    <source>
        <dbReference type="Proteomes" id="UP001305779"/>
    </source>
</evidence>
<protein>
    <submittedName>
        <fullName evidence="2">Uncharacterized protein</fullName>
    </submittedName>
</protein>